<dbReference type="InterPro" id="IPR006390">
    <property type="entry name" value="DHP_synth_dom"/>
</dbReference>
<evidence type="ECO:0000256" key="1">
    <source>
        <dbReference type="ARBA" id="ARBA00000012"/>
    </source>
</evidence>
<dbReference type="PATRIC" id="fig|52.7.peg.439"/>
<feature type="region of interest" description="Disordered" evidence="9">
    <location>
        <begin position="277"/>
        <end position="301"/>
    </location>
</feature>
<keyword evidence="8" id="KW-0289">Folate biosynthesis</keyword>
<dbReference type="InterPro" id="IPR000489">
    <property type="entry name" value="Pterin-binding_dom"/>
</dbReference>
<evidence type="ECO:0000256" key="2">
    <source>
        <dbReference type="ARBA" id="ARBA00001946"/>
    </source>
</evidence>
<protein>
    <recommendedName>
        <fullName evidence="4">dihydropteroate synthase</fullName>
        <ecNumber evidence="4">2.5.1.15</ecNumber>
    </recommendedName>
</protein>
<dbReference type="NCBIfam" id="TIGR01496">
    <property type="entry name" value="DHPS"/>
    <property type="match status" value="1"/>
</dbReference>
<evidence type="ECO:0000256" key="6">
    <source>
        <dbReference type="ARBA" id="ARBA00022723"/>
    </source>
</evidence>
<keyword evidence="7" id="KW-0460">Magnesium</keyword>
<evidence type="ECO:0000313" key="11">
    <source>
        <dbReference type="EMBL" id="AKT36298.1"/>
    </source>
</evidence>
<organism evidence="11 12">
    <name type="scientific">Chondromyces crocatus</name>
    <dbReference type="NCBI Taxonomy" id="52"/>
    <lineage>
        <taxon>Bacteria</taxon>
        <taxon>Pseudomonadati</taxon>
        <taxon>Myxococcota</taxon>
        <taxon>Polyangia</taxon>
        <taxon>Polyangiales</taxon>
        <taxon>Polyangiaceae</taxon>
        <taxon>Chondromyces</taxon>
    </lineage>
</organism>
<proteinExistence type="predicted"/>
<dbReference type="PROSITE" id="PS00793">
    <property type="entry name" value="DHPS_2"/>
    <property type="match status" value="1"/>
</dbReference>
<dbReference type="KEGG" id="ccro:CMC5_004120"/>
<dbReference type="Proteomes" id="UP000067626">
    <property type="component" value="Chromosome"/>
</dbReference>
<sequence length="301" mass="31097">MGVLNRTPDSFSDGGRFTSDAAASAYIEAMLAEGADIIDIGAESTRPGSEHVSDRDQIARLGSGVRDAVRRGALVSIDTTSAAVAEYALDEGAAVVNTVSLDAAAALGALCSRYDAALVLMHSRGTMGDMKGFSAYADDAYQDVVADVAREWTAAAELAVGAGLPRGELVFDPGFGFAKNARHSLELVARLRELCALGFPVLVGPSRKSFLARAATHEDSGLPEAAPEQRLGATIAACVACAERGAAIVRVHDVAPVRQALALSAAVSRVERGAATHGSKASADALHGSLAIPRRDEGTRR</sequence>
<evidence type="ECO:0000256" key="4">
    <source>
        <dbReference type="ARBA" id="ARBA00012458"/>
    </source>
</evidence>
<dbReference type="GO" id="GO:0046656">
    <property type="term" value="P:folic acid biosynthetic process"/>
    <property type="evidence" value="ECO:0007669"/>
    <property type="project" value="UniProtKB-KW"/>
</dbReference>
<dbReference type="AlphaFoldDB" id="A0A0K1E6U2"/>
<evidence type="ECO:0000256" key="3">
    <source>
        <dbReference type="ARBA" id="ARBA00004763"/>
    </source>
</evidence>
<name>A0A0K1E6U2_CHOCO</name>
<keyword evidence="6" id="KW-0479">Metal-binding</keyword>
<keyword evidence="12" id="KW-1185">Reference proteome</keyword>
<accession>A0A0K1E6U2</accession>
<evidence type="ECO:0000313" key="12">
    <source>
        <dbReference type="Proteomes" id="UP000067626"/>
    </source>
</evidence>
<evidence type="ECO:0000256" key="9">
    <source>
        <dbReference type="SAM" id="MobiDB-lite"/>
    </source>
</evidence>
<dbReference type="RefSeq" id="WP_082362164.1">
    <property type="nucleotide sequence ID" value="NZ_CP012159.1"/>
</dbReference>
<reference evidence="11 12" key="1">
    <citation type="submission" date="2015-07" db="EMBL/GenBank/DDBJ databases">
        <title>Genome analysis of myxobacterium Chondromyces crocatus Cm c5 reveals a high potential for natural compound synthesis and the genetic basis for the loss of fruiting body formation.</title>
        <authorList>
            <person name="Zaburannyi N."/>
            <person name="Bunk B."/>
            <person name="Maier J."/>
            <person name="Overmann J."/>
            <person name="Mueller R."/>
        </authorList>
    </citation>
    <scope>NUCLEOTIDE SEQUENCE [LARGE SCALE GENOMIC DNA]</scope>
    <source>
        <strain evidence="11 12">Cm c5</strain>
    </source>
</reference>
<evidence type="ECO:0000259" key="10">
    <source>
        <dbReference type="PROSITE" id="PS50972"/>
    </source>
</evidence>
<gene>
    <name evidence="11" type="primary">folP</name>
    <name evidence="11" type="ORF">CMC5_004120</name>
</gene>
<dbReference type="PROSITE" id="PS50972">
    <property type="entry name" value="PTERIN_BINDING"/>
    <property type="match status" value="1"/>
</dbReference>
<dbReference type="InterPro" id="IPR045031">
    <property type="entry name" value="DHP_synth-like"/>
</dbReference>
<dbReference type="GO" id="GO:0046654">
    <property type="term" value="P:tetrahydrofolate biosynthetic process"/>
    <property type="evidence" value="ECO:0007669"/>
    <property type="project" value="TreeGrafter"/>
</dbReference>
<evidence type="ECO:0000256" key="5">
    <source>
        <dbReference type="ARBA" id="ARBA00022679"/>
    </source>
</evidence>
<comment type="pathway">
    <text evidence="3">Cofactor biosynthesis; tetrahydrofolate biosynthesis; 7,8-dihydrofolate from 2-amino-4-hydroxy-6-hydroxymethyl-7,8-dihydropteridine diphosphate and 4-aminobenzoate: step 1/2.</text>
</comment>
<dbReference type="EC" id="2.5.1.15" evidence="4"/>
<dbReference type="Pfam" id="PF00809">
    <property type="entry name" value="Pterin_bind"/>
    <property type="match status" value="1"/>
</dbReference>
<comment type="cofactor">
    <cofactor evidence="2">
        <name>Mg(2+)</name>
        <dbReference type="ChEBI" id="CHEBI:18420"/>
    </cofactor>
</comment>
<dbReference type="PANTHER" id="PTHR20941">
    <property type="entry name" value="FOLATE SYNTHESIS PROTEINS"/>
    <property type="match status" value="1"/>
</dbReference>
<dbReference type="EMBL" id="CP012159">
    <property type="protein sequence ID" value="AKT36298.1"/>
    <property type="molecule type" value="Genomic_DNA"/>
</dbReference>
<evidence type="ECO:0000256" key="8">
    <source>
        <dbReference type="ARBA" id="ARBA00022909"/>
    </source>
</evidence>
<dbReference type="SUPFAM" id="SSF51717">
    <property type="entry name" value="Dihydropteroate synthetase-like"/>
    <property type="match status" value="1"/>
</dbReference>
<dbReference type="Gene3D" id="3.20.20.20">
    <property type="entry name" value="Dihydropteroate synthase-like"/>
    <property type="match status" value="1"/>
</dbReference>
<dbReference type="OrthoDB" id="9811744at2"/>
<dbReference type="GO" id="GO:0004156">
    <property type="term" value="F:dihydropteroate synthase activity"/>
    <property type="evidence" value="ECO:0007669"/>
    <property type="project" value="UniProtKB-EC"/>
</dbReference>
<dbReference type="STRING" id="52.CMC5_004120"/>
<dbReference type="GO" id="GO:0046872">
    <property type="term" value="F:metal ion binding"/>
    <property type="evidence" value="ECO:0007669"/>
    <property type="project" value="UniProtKB-KW"/>
</dbReference>
<dbReference type="CDD" id="cd00739">
    <property type="entry name" value="DHPS"/>
    <property type="match status" value="1"/>
</dbReference>
<keyword evidence="5 11" id="KW-0808">Transferase</keyword>
<dbReference type="InterPro" id="IPR011005">
    <property type="entry name" value="Dihydropteroate_synth-like_sf"/>
</dbReference>
<evidence type="ECO:0000256" key="7">
    <source>
        <dbReference type="ARBA" id="ARBA00022842"/>
    </source>
</evidence>
<comment type="catalytic activity">
    <reaction evidence="1">
        <text>(7,8-dihydropterin-6-yl)methyl diphosphate + 4-aminobenzoate = 7,8-dihydropteroate + diphosphate</text>
        <dbReference type="Rhea" id="RHEA:19949"/>
        <dbReference type="ChEBI" id="CHEBI:17836"/>
        <dbReference type="ChEBI" id="CHEBI:17839"/>
        <dbReference type="ChEBI" id="CHEBI:33019"/>
        <dbReference type="ChEBI" id="CHEBI:72950"/>
        <dbReference type="EC" id="2.5.1.15"/>
    </reaction>
</comment>
<feature type="domain" description="Pterin-binding" evidence="10">
    <location>
        <begin position="1"/>
        <end position="262"/>
    </location>
</feature>
<dbReference type="PANTHER" id="PTHR20941:SF1">
    <property type="entry name" value="FOLIC ACID SYNTHESIS PROTEIN FOL1"/>
    <property type="match status" value="1"/>
</dbReference>
<dbReference type="GO" id="GO:0005829">
    <property type="term" value="C:cytosol"/>
    <property type="evidence" value="ECO:0007669"/>
    <property type="project" value="TreeGrafter"/>
</dbReference>